<evidence type="ECO:0000256" key="5">
    <source>
        <dbReference type="SAM" id="Phobius"/>
    </source>
</evidence>
<dbReference type="InterPro" id="IPR036719">
    <property type="entry name" value="Neuro-gated_channel_TM_sf"/>
</dbReference>
<organism evidence="8 9">
    <name type="scientific">Pan troglodytes</name>
    <name type="common">Chimpanzee</name>
    <dbReference type="NCBI Taxonomy" id="9598"/>
    <lineage>
        <taxon>Eukaryota</taxon>
        <taxon>Metazoa</taxon>
        <taxon>Chordata</taxon>
        <taxon>Craniata</taxon>
        <taxon>Vertebrata</taxon>
        <taxon>Euteleostomi</taxon>
        <taxon>Mammalia</taxon>
        <taxon>Eutheria</taxon>
        <taxon>Euarchontoglires</taxon>
        <taxon>Primates</taxon>
        <taxon>Haplorrhini</taxon>
        <taxon>Catarrhini</taxon>
        <taxon>Hominidae</taxon>
        <taxon>Pan</taxon>
    </lineage>
</organism>
<dbReference type="Proteomes" id="UP000236370">
    <property type="component" value="Unassembled WGS sequence"/>
</dbReference>
<dbReference type="Pfam" id="PF02931">
    <property type="entry name" value="Neur_chan_LBD"/>
    <property type="match status" value="1"/>
</dbReference>
<dbReference type="InterPro" id="IPR038050">
    <property type="entry name" value="Neuro_actylchol_rec"/>
</dbReference>
<feature type="transmembrane region" description="Helical" evidence="5">
    <location>
        <begin position="86"/>
        <end position="110"/>
    </location>
</feature>
<dbReference type="EMBL" id="NBAG03000500">
    <property type="protein sequence ID" value="PNI19214.1"/>
    <property type="molecule type" value="Genomic_DNA"/>
</dbReference>
<feature type="non-terminal residue" evidence="8">
    <location>
        <position position="230"/>
    </location>
</feature>
<dbReference type="CDD" id="cd19051">
    <property type="entry name" value="LGIC_TM_cation"/>
    <property type="match status" value="1"/>
</dbReference>
<dbReference type="InterPro" id="IPR036734">
    <property type="entry name" value="Neur_chan_lig-bd_sf"/>
</dbReference>
<evidence type="ECO:0000256" key="3">
    <source>
        <dbReference type="ARBA" id="ARBA00022989"/>
    </source>
</evidence>
<feature type="non-terminal residue" evidence="8">
    <location>
        <position position="1"/>
    </location>
</feature>
<evidence type="ECO:0000256" key="1">
    <source>
        <dbReference type="ARBA" id="ARBA00004141"/>
    </source>
</evidence>
<dbReference type="GO" id="GO:0016020">
    <property type="term" value="C:membrane"/>
    <property type="evidence" value="ECO:0007669"/>
    <property type="project" value="UniProtKB-SubCell"/>
</dbReference>
<gene>
    <name evidence="8" type="ORF">CK820_G0049774</name>
</gene>
<dbReference type="FunFam" id="2.70.170.10:FF:000060">
    <property type="entry name" value="Nicotinic acetylcholine receptor subunit alpha4"/>
    <property type="match status" value="1"/>
</dbReference>
<proteinExistence type="predicted"/>
<dbReference type="Gene3D" id="2.70.170.10">
    <property type="entry name" value="Neurotransmitter-gated ion-channel ligand-binding domain"/>
    <property type="match status" value="1"/>
</dbReference>
<comment type="caution">
    <text evidence="8">The sequence shown here is derived from an EMBL/GenBank/DDBJ whole genome shotgun (WGS) entry which is preliminary data.</text>
</comment>
<feature type="domain" description="Neurotransmitter-gated ion-channel transmembrane" evidence="7">
    <location>
        <begin position="92"/>
        <end position="119"/>
    </location>
</feature>
<dbReference type="InterPro" id="IPR006202">
    <property type="entry name" value="Neur_chan_lig-bd"/>
</dbReference>
<protein>
    <submittedName>
        <fullName evidence="8">CHRNA7 isoform 34</fullName>
    </submittedName>
</protein>
<dbReference type="PROSITE" id="PS00236">
    <property type="entry name" value="NEUROTR_ION_CHANNEL"/>
    <property type="match status" value="1"/>
</dbReference>
<evidence type="ECO:0000256" key="4">
    <source>
        <dbReference type="ARBA" id="ARBA00023136"/>
    </source>
</evidence>
<keyword evidence="3 5" id="KW-1133">Transmembrane helix</keyword>
<dbReference type="AlphaFoldDB" id="A0A2J8J8W3"/>
<dbReference type="Pfam" id="PF02932">
    <property type="entry name" value="Neur_chan_memb"/>
    <property type="match status" value="2"/>
</dbReference>
<dbReference type="InterPro" id="IPR018000">
    <property type="entry name" value="Neurotransmitter_ion_chnl_CS"/>
</dbReference>
<dbReference type="InterPro" id="IPR006201">
    <property type="entry name" value="Neur_channel"/>
</dbReference>
<evidence type="ECO:0000259" key="7">
    <source>
        <dbReference type="Pfam" id="PF02932"/>
    </source>
</evidence>
<feature type="domain" description="Neurotransmitter-gated ion-channel transmembrane" evidence="7">
    <location>
        <begin position="121"/>
        <end position="186"/>
    </location>
</feature>
<evidence type="ECO:0000313" key="8">
    <source>
        <dbReference type="EMBL" id="PNI19214.1"/>
    </source>
</evidence>
<sequence length="230" mass="25965">FKSSCYIDVRWFPFDVQHCKLKFGSWSYGGWSLDLQMQEADISGYIPNGEWDLVGIPGKRSERFYECCKEPYPDVTFTVTMRRRTLYYGLNLLIPCVLISALALLVFLLPADSGEKISLAQYFASTMIIVGLSVVVTVIVLQYHHHDPDGGKMPKWTRVILLNWCAWFLRMKRPGEDKVRPACQHKQRRCSLASVEMSAVAPPPASNGNLLYIGFRGLDGVHCVPTPDSG</sequence>
<dbReference type="Gene3D" id="1.20.58.390">
    <property type="entry name" value="Neurotransmitter-gated ion-channel transmembrane domain"/>
    <property type="match status" value="2"/>
</dbReference>
<name>A0A2J8J8W3_PANTR</name>
<keyword evidence="2 5" id="KW-0812">Transmembrane</keyword>
<dbReference type="GO" id="GO:0005230">
    <property type="term" value="F:extracellular ligand-gated monoatomic ion channel activity"/>
    <property type="evidence" value="ECO:0007669"/>
    <property type="project" value="InterPro"/>
</dbReference>
<feature type="domain" description="Neurotransmitter-gated ion-channel ligand-binding" evidence="6">
    <location>
        <begin position="1"/>
        <end position="85"/>
    </location>
</feature>
<dbReference type="PANTHER" id="PTHR18945">
    <property type="entry name" value="NEUROTRANSMITTER GATED ION CHANNEL"/>
    <property type="match status" value="1"/>
</dbReference>
<dbReference type="InterPro" id="IPR006029">
    <property type="entry name" value="Neurotrans-gated_channel_TM"/>
</dbReference>
<dbReference type="GO" id="GO:0004888">
    <property type="term" value="F:transmembrane signaling receptor activity"/>
    <property type="evidence" value="ECO:0007669"/>
    <property type="project" value="InterPro"/>
</dbReference>
<feature type="transmembrane region" description="Helical" evidence="5">
    <location>
        <begin position="122"/>
        <end position="143"/>
    </location>
</feature>
<dbReference type="SUPFAM" id="SSF90112">
    <property type="entry name" value="Neurotransmitter-gated ion-channel transmembrane pore"/>
    <property type="match status" value="1"/>
</dbReference>
<comment type="subcellular location">
    <subcellularLocation>
        <location evidence="1">Membrane</location>
        <topology evidence="1">Multi-pass membrane protein</topology>
    </subcellularLocation>
</comment>
<dbReference type="SUPFAM" id="SSF63712">
    <property type="entry name" value="Nicotinic receptor ligand binding domain-like"/>
    <property type="match status" value="1"/>
</dbReference>
<accession>A0A2J8J8W3</accession>
<reference evidence="8 9" key="1">
    <citation type="submission" date="2017-12" db="EMBL/GenBank/DDBJ databases">
        <title>High-resolution comparative analysis of great ape genomes.</title>
        <authorList>
            <person name="Pollen A."/>
            <person name="Hastie A."/>
            <person name="Hormozdiari F."/>
            <person name="Dougherty M."/>
            <person name="Liu R."/>
            <person name="Chaisson M."/>
            <person name="Hoppe E."/>
            <person name="Hill C."/>
            <person name="Pang A."/>
            <person name="Hillier L."/>
            <person name="Baker C."/>
            <person name="Armstrong J."/>
            <person name="Shendure J."/>
            <person name="Paten B."/>
            <person name="Wilson R."/>
            <person name="Chao H."/>
            <person name="Schneider V."/>
            <person name="Ventura M."/>
            <person name="Kronenberg Z."/>
            <person name="Murali S."/>
            <person name="Gordon D."/>
            <person name="Cantsilieris S."/>
            <person name="Munson K."/>
            <person name="Nelson B."/>
            <person name="Raja A."/>
            <person name="Underwood J."/>
            <person name="Diekhans M."/>
            <person name="Fiddes I."/>
            <person name="Haussler D."/>
            <person name="Eichler E."/>
        </authorList>
    </citation>
    <scope>NUCLEOTIDE SEQUENCE [LARGE SCALE GENOMIC DNA]</scope>
    <source>
        <strain evidence="8">Yerkes chimp pedigree #C0471</strain>
    </source>
</reference>
<evidence type="ECO:0000313" key="9">
    <source>
        <dbReference type="Proteomes" id="UP000236370"/>
    </source>
</evidence>
<keyword evidence="4 5" id="KW-0472">Membrane</keyword>
<evidence type="ECO:0000259" key="6">
    <source>
        <dbReference type="Pfam" id="PF02931"/>
    </source>
</evidence>
<evidence type="ECO:0000256" key="2">
    <source>
        <dbReference type="ARBA" id="ARBA00022692"/>
    </source>
</evidence>